<dbReference type="PANTHER" id="PTHR11533">
    <property type="entry name" value="PROTEASE M1 ZINC METALLOPROTEASE"/>
    <property type="match status" value="1"/>
</dbReference>
<dbReference type="InterPro" id="IPR014782">
    <property type="entry name" value="Peptidase_M1_dom"/>
</dbReference>
<protein>
    <recommendedName>
        <fullName evidence="1">Peptidase M1 membrane alanine aminopeptidase domain-containing protein</fullName>
    </recommendedName>
</protein>
<dbReference type="GO" id="GO:0005737">
    <property type="term" value="C:cytoplasm"/>
    <property type="evidence" value="ECO:0007669"/>
    <property type="project" value="TreeGrafter"/>
</dbReference>
<dbReference type="GO" id="GO:0008270">
    <property type="term" value="F:zinc ion binding"/>
    <property type="evidence" value="ECO:0007669"/>
    <property type="project" value="InterPro"/>
</dbReference>
<dbReference type="InterPro" id="IPR042097">
    <property type="entry name" value="Aminopeptidase_N-like_N_sf"/>
</dbReference>
<feature type="domain" description="Peptidase M1 membrane alanine aminopeptidase" evidence="1">
    <location>
        <begin position="260"/>
        <end position="420"/>
    </location>
</feature>
<dbReference type="SUPFAM" id="SSF55486">
    <property type="entry name" value="Metalloproteases ('zincins'), catalytic domain"/>
    <property type="match status" value="1"/>
</dbReference>
<comment type="caution">
    <text evidence="2">The sequence shown here is derived from an EMBL/GenBank/DDBJ whole genome shotgun (WGS) entry which is preliminary data.</text>
</comment>
<dbReference type="GO" id="GO:0070006">
    <property type="term" value="F:metalloaminopeptidase activity"/>
    <property type="evidence" value="ECO:0007669"/>
    <property type="project" value="TreeGrafter"/>
</dbReference>
<dbReference type="GO" id="GO:0005615">
    <property type="term" value="C:extracellular space"/>
    <property type="evidence" value="ECO:0007669"/>
    <property type="project" value="TreeGrafter"/>
</dbReference>
<dbReference type="InterPro" id="IPR027268">
    <property type="entry name" value="Peptidase_M4/M1_CTD_sf"/>
</dbReference>
<dbReference type="PANTHER" id="PTHR11533:SF174">
    <property type="entry name" value="PUROMYCIN-SENSITIVE AMINOPEPTIDASE-RELATED"/>
    <property type="match status" value="1"/>
</dbReference>
<accession>A0A7V3KNN7</accession>
<dbReference type="Pfam" id="PF01433">
    <property type="entry name" value="Peptidase_M1"/>
    <property type="match status" value="1"/>
</dbReference>
<dbReference type="GO" id="GO:0016020">
    <property type="term" value="C:membrane"/>
    <property type="evidence" value="ECO:0007669"/>
    <property type="project" value="TreeGrafter"/>
</dbReference>
<dbReference type="GO" id="GO:0042277">
    <property type="term" value="F:peptide binding"/>
    <property type="evidence" value="ECO:0007669"/>
    <property type="project" value="TreeGrafter"/>
</dbReference>
<dbReference type="InterPro" id="IPR050344">
    <property type="entry name" value="Peptidase_M1_aminopeptidases"/>
</dbReference>
<sequence length="715" mass="83025">MIAGVFCMINKKLTLYLIVFLLWSNSSVTTIAKASESPSSVNHCRLDIVIDMERSVLRGVLEVSTDDEREITIFRNDLEISKITIDGEPTEVDSYSDEETITLNAGKLFRIEYKVLLSDTEDNHVSPEEIILKDGWYPLVEGFSTYEVHAILPPGFIALSEGNQAYTIQQEKNALFFSRFDVPYSDVITFISSKNLSVSCDYLGDTEICTYFFKEDASQSKKYISWAKYYLNLYESLLGKYPYRRFSIVENSLPSAFSMPTFILMTKKYIKEDNIAETPLGHEIAHQWFGNSVFANYEKGNWNEGLTIYFADHLYEQLRGEDANCRKRILIGYENYVHDKNTFPLSKFMERFDYTSRSIGYGKSAMVFHMLRRQYGDETFMNTIRHFIKAHTFKIASWDDLQKTFERVTGDNLTHYFQQWVYDVGVPTLDIANLKIKQKEKNYEVTFSLLQQGTRYHLFIPLTFYLGEEKQIKFVTLSKQEDHFSFVFKEVPKEIVIDENYDIFRKLTVKEIPPSIERLITDEKTIIVAPLSERNIYSDLIDFFSKKGGITKFINQKPDVTQRRYFPKNIQPKPLKDLTTGGPYWREHTKEMGPSLFREGKHYLQMGDARLKETDLASASLLVLGTKNPILRRLKIEPPQIDTDFGVVVKKNPLNEHKVVVIVAGKSQEEIARSQRQIMDYRKYSILKFNQGRLSEKLISPSEKGVRKKVDFMSN</sequence>
<evidence type="ECO:0000313" key="2">
    <source>
        <dbReference type="EMBL" id="HGB36061.1"/>
    </source>
</evidence>
<evidence type="ECO:0000259" key="1">
    <source>
        <dbReference type="Pfam" id="PF01433"/>
    </source>
</evidence>
<gene>
    <name evidence="2" type="ORF">ENV38_04075</name>
</gene>
<organism evidence="2">
    <name type="scientific">candidate division WOR-3 bacterium</name>
    <dbReference type="NCBI Taxonomy" id="2052148"/>
    <lineage>
        <taxon>Bacteria</taxon>
        <taxon>Bacteria division WOR-3</taxon>
    </lineage>
</organism>
<dbReference type="SUPFAM" id="SSF63737">
    <property type="entry name" value="Leukotriene A4 hydrolase N-terminal domain"/>
    <property type="match status" value="1"/>
</dbReference>
<reference evidence="2" key="1">
    <citation type="journal article" date="2020" name="mSystems">
        <title>Genome- and Community-Level Interaction Insights into Carbon Utilization and Element Cycling Functions of Hydrothermarchaeota in Hydrothermal Sediment.</title>
        <authorList>
            <person name="Zhou Z."/>
            <person name="Liu Y."/>
            <person name="Xu W."/>
            <person name="Pan J."/>
            <person name="Luo Z.H."/>
            <person name="Li M."/>
        </authorList>
    </citation>
    <scope>NUCLEOTIDE SEQUENCE [LARGE SCALE GENOMIC DNA]</scope>
    <source>
        <strain evidence="2">SpSt-754</strain>
    </source>
</reference>
<dbReference type="GO" id="GO:0043171">
    <property type="term" value="P:peptide catabolic process"/>
    <property type="evidence" value="ECO:0007669"/>
    <property type="project" value="TreeGrafter"/>
</dbReference>
<dbReference type="Gene3D" id="1.10.390.10">
    <property type="entry name" value="Neutral Protease Domain 2"/>
    <property type="match status" value="1"/>
</dbReference>
<name>A0A7V3KNN7_UNCW3</name>
<dbReference type="AlphaFoldDB" id="A0A7V3KNN7"/>
<proteinExistence type="predicted"/>
<dbReference type="EMBL" id="DTGD01000151">
    <property type="protein sequence ID" value="HGB36061.1"/>
    <property type="molecule type" value="Genomic_DNA"/>
</dbReference>